<keyword evidence="4" id="KW-0645">Protease</keyword>
<evidence type="ECO:0000256" key="1">
    <source>
        <dbReference type="SAM" id="MobiDB-lite"/>
    </source>
</evidence>
<feature type="domain" description="Peptidase M28" evidence="3">
    <location>
        <begin position="126"/>
        <end position="313"/>
    </location>
</feature>
<accession>A0A0H3DAC4</accession>
<proteinExistence type="predicted"/>
<feature type="compositionally biased region" description="Basic and acidic residues" evidence="1">
    <location>
        <begin position="1"/>
        <end position="15"/>
    </location>
</feature>
<keyword evidence="2" id="KW-0812">Transmembrane</keyword>
<feature type="transmembrane region" description="Helical" evidence="2">
    <location>
        <begin position="27"/>
        <end position="47"/>
    </location>
</feature>
<reference evidence="4 5" key="1">
    <citation type="journal article" date="2010" name="Cell Res.">
        <title>Complete genome sequence of the rifamycin SV-producing Amycolatopsis mediterranei U32 revealed its genetic characteristics in phylogeny and metabolism.</title>
        <authorList>
            <person name="Zhao W."/>
            <person name="Zhong Y."/>
            <person name="Yuan H."/>
            <person name="Wang J."/>
            <person name="Zheng H."/>
            <person name="Wang Y."/>
            <person name="Cen X."/>
            <person name="Xu F."/>
            <person name="Bai J."/>
            <person name="Han X."/>
            <person name="Lu G."/>
            <person name="Zhu Y."/>
            <person name="Shao Z."/>
            <person name="Yan H."/>
            <person name="Li C."/>
            <person name="Peng N."/>
            <person name="Zhang Z."/>
            <person name="Zhang Y."/>
            <person name="Lin W."/>
            <person name="Fan Y."/>
            <person name="Qin Z."/>
            <person name="Hu Y."/>
            <person name="Zhu B."/>
            <person name="Wang S."/>
            <person name="Ding X."/>
            <person name="Zhao G.P."/>
        </authorList>
    </citation>
    <scope>NUCLEOTIDE SEQUENCE [LARGE SCALE GENOMIC DNA]</scope>
    <source>
        <strain evidence="5">U-32</strain>
    </source>
</reference>
<dbReference type="InterPro" id="IPR007484">
    <property type="entry name" value="Peptidase_M28"/>
</dbReference>
<keyword evidence="4" id="KW-0031">Aminopeptidase</keyword>
<dbReference type="PANTHER" id="PTHR12147:SF26">
    <property type="entry name" value="PEPTIDASE M28 DOMAIN-CONTAINING PROTEIN"/>
    <property type="match status" value="1"/>
</dbReference>
<evidence type="ECO:0000313" key="5">
    <source>
        <dbReference type="Proteomes" id="UP000000328"/>
    </source>
</evidence>
<dbReference type="GO" id="GO:0006508">
    <property type="term" value="P:proteolysis"/>
    <property type="evidence" value="ECO:0007669"/>
    <property type="project" value="InterPro"/>
</dbReference>
<dbReference type="GO" id="GO:0004177">
    <property type="term" value="F:aminopeptidase activity"/>
    <property type="evidence" value="ECO:0007669"/>
    <property type="project" value="UniProtKB-KW"/>
</dbReference>
<dbReference type="SUPFAM" id="SSF53187">
    <property type="entry name" value="Zn-dependent exopeptidases"/>
    <property type="match status" value="1"/>
</dbReference>
<dbReference type="Proteomes" id="UP000000328">
    <property type="component" value="Chromosome"/>
</dbReference>
<gene>
    <name evidence="4" type="ordered locus">AMED_6225</name>
</gene>
<keyword evidence="2" id="KW-0472">Membrane</keyword>
<dbReference type="GeneID" id="92873886"/>
<dbReference type="PANTHER" id="PTHR12147">
    <property type="entry name" value="METALLOPEPTIDASE M28 FAMILY MEMBER"/>
    <property type="match status" value="1"/>
</dbReference>
<feature type="transmembrane region" description="Helical" evidence="2">
    <location>
        <begin position="419"/>
        <end position="440"/>
    </location>
</feature>
<dbReference type="Pfam" id="PF04389">
    <property type="entry name" value="Peptidase_M28"/>
    <property type="match status" value="1"/>
</dbReference>
<feature type="transmembrane region" description="Helical" evidence="2">
    <location>
        <begin position="560"/>
        <end position="581"/>
    </location>
</feature>
<dbReference type="InterPro" id="IPR045175">
    <property type="entry name" value="M28_fam"/>
</dbReference>
<dbReference type="eggNOG" id="COG2234">
    <property type="taxonomic scope" value="Bacteria"/>
</dbReference>
<feature type="transmembrane region" description="Helical" evidence="2">
    <location>
        <begin position="477"/>
        <end position="497"/>
    </location>
</feature>
<dbReference type="PATRIC" id="fig|749927.5.peg.6472"/>
<dbReference type="GO" id="GO:0008235">
    <property type="term" value="F:metalloexopeptidase activity"/>
    <property type="evidence" value="ECO:0007669"/>
    <property type="project" value="InterPro"/>
</dbReference>
<dbReference type="RefSeq" id="WP_013228011.1">
    <property type="nucleotide sequence ID" value="NC_014318.1"/>
</dbReference>
<dbReference type="Gene3D" id="3.40.630.10">
    <property type="entry name" value="Zn peptidases"/>
    <property type="match status" value="1"/>
</dbReference>
<dbReference type="KEGG" id="amd:AMED_6225"/>
<dbReference type="EMBL" id="CP002000">
    <property type="protein sequence ID" value="ADJ47960.1"/>
    <property type="molecule type" value="Genomic_DNA"/>
</dbReference>
<protein>
    <submittedName>
        <fullName evidence="4">Aminopeptidase</fullName>
    </submittedName>
</protein>
<keyword evidence="2" id="KW-1133">Transmembrane helix</keyword>
<feature type="transmembrane region" description="Helical" evidence="2">
    <location>
        <begin position="504"/>
        <end position="524"/>
    </location>
</feature>
<feature type="transmembrane region" description="Helical" evidence="2">
    <location>
        <begin position="347"/>
        <end position="366"/>
    </location>
</feature>
<dbReference type="OrthoDB" id="9778250at2"/>
<evidence type="ECO:0000313" key="4">
    <source>
        <dbReference type="EMBL" id="ADJ47960.1"/>
    </source>
</evidence>
<name>A0A0H3DAC4_AMYMU</name>
<feature type="transmembrane region" description="Helical" evidence="2">
    <location>
        <begin position="530"/>
        <end position="548"/>
    </location>
</feature>
<evidence type="ECO:0000256" key="2">
    <source>
        <dbReference type="SAM" id="Phobius"/>
    </source>
</evidence>
<keyword evidence="4" id="KW-0378">Hydrolase</keyword>
<dbReference type="AlphaFoldDB" id="A0A0H3DAC4"/>
<feature type="transmembrane region" description="Helical" evidence="2">
    <location>
        <begin position="452"/>
        <end position="471"/>
    </location>
</feature>
<evidence type="ECO:0000259" key="3">
    <source>
        <dbReference type="Pfam" id="PF04389"/>
    </source>
</evidence>
<dbReference type="HOGENOM" id="CLU_019249_1_0_11"/>
<feature type="transmembrane region" description="Helical" evidence="2">
    <location>
        <begin position="378"/>
        <end position="399"/>
    </location>
</feature>
<organism evidence="4 5">
    <name type="scientific">Amycolatopsis mediterranei (strain U-32)</name>
    <dbReference type="NCBI Taxonomy" id="749927"/>
    <lineage>
        <taxon>Bacteria</taxon>
        <taxon>Bacillati</taxon>
        <taxon>Actinomycetota</taxon>
        <taxon>Actinomycetes</taxon>
        <taxon>Pseudonocardiales</taxon>
        <taxon>Pseudonocardiaceae</taxon>
        <taxon>Amycolatopsis</taxon>
    </lineage>
</organism>
<sequence>MKEPDPQSATPRERTGGGSPVRRGWPAWAAGVLVLLLAVGSVLYSAIAPEPRPADAPATEFSATRARAELDRIAQRPHPAGSTANEQVRDRLVARLTELGLRPSVQRTSAGVAGTESAHAYGWVQNVSATLPGTAHTGRVLLVAHYDSVEIGPGATDDGAGVVTLLEIARVLTAVPAQRADVTFVFTDSEEFGQLGARAFAGAGLLGDPARDVVLNLDARGTTGRTIMFETGAHSAALMPALRAGAPLATSLSREVYRLLPNDTDFTVFRGASHTGLNFAMIDGSAPYHSELDDLSHVDSAALQDMGDTVLAATRTLAAADLPGLAGAGESEYFTVFGLVVDYPSGAVLPLAALALLAAAVAVWLARRRGRLRLAGTARCAAAALLVPVAGAAIGWLAWQAVVLTGPGNGRFLGGDPYSVVLARTGLVLLVLVPAALWLVWFARRRGRPAELAAGGLFVMAVLAVVAAVLVPGAAYLFTWPAFAGAAGLVVTARVPVDSPWRPAVAWLSGVPAVLLLVPLVWLLFGTVGLALAAVPLLLLGLAAVTVFPAWRTPPRTRPVLAAAAVVALTATGLVVSDAVADQPGAPDPAQVSLVYALDADRHEAIWASEGDGSGEWAREHAPADDPGVEQRFPALYGSEGTRSGPAPVVTVPEAAMKVLGESADGDLRTVRLHISVTGRPTQLTIYSATDGAPVVRAEVGGTTFPGGTNRPSTTTGWRWGLTLSAPPPEGAELTLTVRGPAPAHLLLAARSPDFPLSALDGPRPDSVRWGGYSSGLTFATRSYRI</sequence>
<feature type="region of interest" description="Disordered" evidence="1">
    <location>
        <begin position="1"/>
        <end position="22"/>
    </location>
</feature>